<gene>
    <name evidence="1" type="ORF">GIL414_LOCUS72477</name>
</gene>
<proteinExistence type="predicted"/>
<evidence type="ECO:0000313" key="2">
    <source>
        <dbReference type="Proteomes" id="UP000681720"/>
    </source>
</evidence>
<protein>
    <submittedName>
        <fullName evidence="1">Uncharacterized protein</fullName>
    </submittedName>
</protein>
<evidence type="ECO:0000313" key="1">
    <source>
        <dbReference type="EMBL" id="CAF5189569.1"/>
    </source>
</evidence>
<comment type="caution">
    <text evidence="1">The sequence shown here is derived from an EMBL/GenBank/DDBJ whole genome shotgun (WGS) entry which is preliminary data.</text>
</comment>
<reference evidence="1" key="1">
    <citation type="submission" date="2021-02" db="EMBL/GenBank/DDBJ databases">
        <authorList>
            <person name="Nowell W R."/>
        </authorList>
    </citation>
    <scope>NUCLEOTIDE SEQUENCE</scope>
</reference>
<name>A0A8S3HZU7_9BILA</name>
<dbReference type="EMBL" id="CAJOBJ010336483">
    <property type="protein sequence ID" value="CAF5189569.1"/>
    <property type="molecule type" value="Genomic_DNA"/>
</dbReference>
<organism evidence="1 2">
    <name type="scientific">Rotaria magnacalcarata</name>
    <dbReference type="NCBI Taxonomy" id="392030"/>
    <lineage>
        <taxon>Eukaryota</taxon>
        <taxon>Metazoa</taxon>
        <taxon>Spiralia</taxon>
        <taxon>Gnathifera</taxon>
        <taxon>Rotifera</taxon>
        <taxon>Eurotatoria</taxon>
        <taxon>Bdelloidea</taxon>
        <taxon>Philodinida</taxon>
        <taxon>Philodinidae</taxon>
        <taxon>Rotaria</taxon>
    </lineage>
</organism>
<feature type="non-terminal residue" evidence="1">
    <location>
        <position position="69"/>
    </location>
</feature>
<dbReference type="AlphaFoldDB" id="A0A8S3HZU7"/>
<dbReference type="Proteomes" id="UP000681720">
    <property type="component" value="Unassembled WGS sequence"/>
</dbReference>
<sequence>MVPPTSSDQDWQFDRFRDGGSKELVLDAQLKRYARFLNTHKQALRRIEDALGSNITQTWEFDLNPAELK</sequence>
<accession>A0A8S3HZU7</accession>